<proteinExistence type="predicted"/>
<gene>
    <name evidence="12" type="ORF">GQ26_0072640</name>
</gene>
<evidence type="ECO:0000256" key="7">
    <source>
        <dbReference type="ARBA" id="ARBA00034892"/>
    </source>
</evidence>
<dbReference type="Pfam" id="PF02403">
    <property type="entry name" value="Seryl_tRNA_N"/>
    <property type="match status" value="1"/>
</dbReference>
<dbReference type="InterPro" id="IPR006195">
    <property type="entry name" value="aa-tRNA-synth_II"/>
</dbReference>
<dbReference type="PANTHER" id="PTHR11778">
    <property type="entry name" value="SERYL-TRNA SYNTHETASE"/>
    <property type="match status" value="1"/>
</dbReference>
<dbReference type="GO" id="GO:0004828">
    <property type="term" value="F:serine-tRNA ligase activity"/>
    <property type="evidence" value="ECO:0007669"/>
    <property type="project" value="UniProtKB-EC"/>
</dbReference>
<dbReference type="GO" id="GO:0005524">
    <property type="term" value="F:ATP binding"/>
    <property type="evidence" value="ECO:0007669"/>
    <property type="project" value="UniProtKB-KW"/>
</dbReference>
<feature type="binding site" evidence="8">
    <location>
        <position position="351"/>
    </location>
    <ligand>
        <name>L-serine</name>
        <dbReference type="ChEBI" id="CHEBI:33384"/>
    </ligand>
</feature>
<comment type="caution">
    <text evidence="12">The sequence shown here is derived from an EMBL/GenBank/DDBJ whole genome shotgun (WGS) entry which is preliminary data.</text>
</comment>
<dbReference type="PRINTS" id="PR00981">
    <property type="entry name" value="TRNASYNTHSER"/>
</dbReference>
<feature type="binding site" evidence="9">
    <location>
        <begin position="444"/>
        <end position="447"/>
    </location>
    <ligand>
        <name>ATP</name>
        <dbReference type="ChEBI" id="CHEBI:30616"/>
    </ligand>
</feature>
<evidence type="ECO:0000256" key="9">
    <source>
        <dbReference type="PIRSR" id="PIRSR001529-2"/>
    </source>
</evidence>
<feature type="binding site" evidence="8">
    <location>
        <position position="297"/>
    </location>
    <ligand>
        <name>L-serine</name>
        <dbReference type="ChEBI" id="CHEBI:33384"/>
    </ligand>
</feature>
<keyword evidence="3" id="KW-0547">Nucleotide-binding</keyword>
<feature type="binding site" evidence="9">
    <location>
        <begin position="344"/>
        <end position="347"/>
    </location>
    <ligand>
        <name>ATP</name>
        <dbReference type="ChEBI" id="CHEBI:30616"/>
    </ligand>
</feature>
<organism evidence="12">
    <name type="scientific">Talaromyces marneffei PM1</name>
    <dbReference type="NCBI Taxonomy" id="1077442"/>
    <lineage>
        <taxon>Eukaryota</taxon>
        <taxon>Fungi</taxon>
        <taxon>Dikarya</taxon>
        <taxon>Ascomycota</taxon>
        <taxon>Pezizomycotina</taxon>
        <taxon>Eurotiomycetes</taxon>
        <taxon>Eurotiomycetidae</taxon>
        <taxon>Eurotiales</taxon>
        <taxon>Trichocomaceae</taxon>
        <taxon>Talaromyces</taxon>
        <taxon>Talaromyces sect. Talaromyces</taxon>
    </lineage>
</organism>
<dbReference type="GO" id="GO:0006434">
    <property type="term" value="P:seryl-tRNA aminoacylation"/>
    <property type="evidence" value="ECO:0007669"/>
    <property type="project" value="InterPro"/>
</dbReference>
<protein>
    <recommendedName>
        <fullName evidence="1">serine--tRNA ligase</fullName>
        <ecNumber evidence="1">6.1.1.11</ecNumber>
    </recommendedName>
    <alternativeName>
        <fullName evidence="6">Seryl-tRNA synthetase</fullName>
    </alternativeName>
    <alternativeName>
        <fullName evidence="7">Seryl-tRNA(Ser) synthetase</fullName>
    </alternativeName>
</protein>
<evidence type="ECO:0000256" key="3">
    <source>
        <dbReference type="ARBA" id="ARBA00022741"/>
    </source>
</evidence>
<feature type="binding site" evidence="8">
    <location>
        <position position="478"/>
    </location>
    <ligand>
        <name>L-serine</name>
        <dbReference type="ChEBI" id="CHEBI:33384"/>
    </ligand>
</feature>
<evidence type="ECO:0000256" key="5">
    <source>
        <dbReference type="ARBA" id="ARBA00023146"/>
    </source>
</evidence>
<feature type="coiled-coil region" evidence="10">
    <location>
        <begin position="83"/>
        <end position="149"/>
    </location>
</feature>
<feature type="site" description="Important for serine binding" evidence="8">
    <location>
        <position position="480"/>
    </location>
</feature>
<dbReference type="HOGENOM" id="CLU_023797_4_3_1"/>
<evidence type="ECO:0000256" key="10">
    <source>
        <dbReference type="SAM" id="Coils"/>
    </source>
</evidence>
<name>A0A093XZB3_TALMA</name>
<dbReference type="EC" id="6.1.1.11" evidence="1"/>
<dbReference type="Gene3D" id="1.10.287.40">
    <property type="entry name" value="Serine-tRNA synthetase, tRNA binding domain"/>
    <property type="match status" value="1"/>
</dbReference>
<evidence type="ECO:0000256" key="1">
    <source>
        <dbReference type="ARBA" id="ARBA00012840"/>
    </source>
</evidence>
<dbReference type="InterPro" id="IPR002317">
    <property type="entry name" value="Ser-tRNA-ligase_type_1"/>
</dbReference>
<reference evidence="12" key="1">
    <citation type="journal article" date="2014" name="PLoS Genet.">
        <title>Signature Gene Expression Reveals Novel Clues to the Molecular Mechanisms of Dimorphic Transition in Penicillium marneffei.</title>
        <authorList>
            <person name="Yang E."/>
            <person name="Wang G."/>
            <person name="Cai J."/>
            <person name="Woo P.C."/>
            <person name="Lau S.K."/>
            <person name="Yuen K.-Y."/>
            <person name="Chow W.-N."/>
            <person name="Lin X."/>
        </authorList>
    </citation>
    <scope>NUCLEOTIDE SEQUENCE [LARGE SCALE GENOMIC DNA]</scope>
    <source>
        <strain evidence="12">PM1</strain>
    </source>
</reference>
<feature type="binding site" evidence="8">
    <location>
        <position position="328"/>
    </location>
    <ligand>
        <name>L-serine</name>
        <dbReference type="ChEBI" id="CHEBI:33384"/>
    </ligand>
</feature>
<keyword evidence="4 9" id="KW-0067">ATP-binding</keyword>
<sequence>MAPTHVSRIPLTQCSSILRRNFNSTCRRCRSAELSRPPTAPKPVPDVKLIREHADLFARNCVNRNYAAYEEYPHRISELYAETKRLEEALLDPRRKIKELEKEIGRVAVNRESNGEEKKQKLAELRKEAQNLKKDSQDTLLRKESLESEIQKLALSLPNLTSPEAPVGDEPRVVGYINYDPKDSSSWLKNKQPYRSHVEIGTKLELLDFTSSATSTGWGWYFLINEGALLEQALIQYSMSVAMKRKFKPVSPPSIVYSYIQEACGYQPRDQNNEQQIWHIEQSEKDKARPQRSLAGTAEIPLAAMYAGRDIDESLLPLKFVGTSRCYRAEAGARGVDTKGLYRVHEFTKVELFGWSNNPRSDASDPLFEKCTPLNELFEELGQIQVEVLTALNLPCRILEMPTNDLGASATRKRDIEALFPSRLRAIESESGNSGYDLETGWGEVTSASICTDYQSRRLGTRIRTSQGEKSRYALTVNGTAVAVPRVLAAILENGWDEERQVVVIPEVLRQWMGGMETIGKK</sequence>
<dbReference type="PROSITE" id="PS50862">
    <property type="entry name" value="AA_TRNA_LIGASE_II"/>
    <property type="match status" value="1"/>
</dbReference>
<evidence type="ECO:0000313" key="12">
    <source>
        <dbReference type="EMBL" id="KFX50588.1"/>
    </source>
</evidence>
<feature type="binding site" evidence="9">
    <location>
        <begin position="328"/>
        <end position="330"/>
    </location>
    <ligand>
        <name>ATP</name>
        <dbReference type="ChEBI" id="CHEBI:30616"/>
    </ligand>
</feature>
<accession>A0A093XZB3</accession>
<dbReference type="Pfam" id="PF00587">
    <property type="entry name" value="tRNA-synt_2b"/>
    <property type="match status" value="1"/>
</dbReference>
<dbReference type="EMBL" id="JPOX01000007">
    <property type="protein sequence ID" value="KFX50588.1"/>
    <property type="molecule type" value="Genomic_DNA"/>
</dbReference>
<feature type="domain" description="Aminoacyl-transfer RNA synthetases class-II family profile" evidence="11">
    <location>
        <begin position="196"/>
        <end position="506"/>
    </location>
</feature>
<dbReference type="NCBIfam" id="TIGR00414">
    <property type="entry name" value="serS"/>
    <property type="match status" value="1"/>
</dbReference>
<dbReference type="SUPFAM" id="SSF46589">
    <property type="entry name" value="tRNA-binding arm"/>
    <property type="match status" value="1"/>
</dbReference>
<dbReference type="Gene3D" id="3.30.930.10">
    <property type="entry name" value="Bira Bifunctional Protein, Domain 2"/>
    <property type="match status" value="1"/>
</dbReference>
<dbReference type="PIRSF" id="PIRSF001529">
    <property type="entry name" value="Ser-tRNA-synth_IIa"/>
    <property type="match status" value="1"/>
</dbReference>
<dbReference type="InterPro" id="IPR002314">
    <property type="entry name" value="aa-tRNA-synt_IIb"/>
</dbReference>
<keyword evidence="5" id="KW-0030">Aminoacyl-tRNA synthetase</keyword>
<evidence type="ECO:0000256" key="6">
    <source>
        <dbReference type="ARBA" id="ARBA00031113"/>
    </source>
</evidence>
<dbReference type="UniPathway" id="UPA00906">
    <property type="reaction ID" value="UER00895"/>
</dbReference>
<evidence type="ECO:0000256" key="8">
    <source>
        <dbReference type="PIRSR" id="PIRSR001529-1"/>
    </source>
</evidence>
<dbReference type="InterPro" id="IPR010978">
    <property type="entry name" value="tRNA-bd_arm"/>
</dbReference>
<keyword evidence="10" id="KW-0175">Coiled coil</keyword>
<dbReference type="SUPFAM" id="SSF55681">
    <property type="entry name" value="Class II aaRS and biotin synthetases"/>
    <property type="match status" value="1"/>
</dbReference>
<dbReference type="FunFam" id="3.30.930.10:FF:000069">
    <property type="entry name" value="Seryl-tRNA synthetase"/>
    <property type="match status" value="1"/>
</dbReference>
<evidence type="ECO:0000256" key="4">
    <source>
        <dbReference type="ARBA" id="ARBA00022840"/>
    </source>
</evidence>
<keyword evidence="2 12" id="KW-0436">Ligase</keyword>
<evidence type="ECO:0000256" key="2">
    <source>
        <dbReference type="ARBA" id="ARBA00022598"/>
    </source>
</evidence>
<dbReference type="InterPro" id="IPR045864">
    <property type="entry name" value="aa-tRNA-synth_II/BPL/LPL"/>
</dbReference>
<dbReference type="AlphaFoldDB" id="A0A093XZB3"/>
<dbReference type="InterPro" id="IPR015866">
    <property type="entry name" value="Ser-tRNA-synth_1_N"/>
</dbReference>
<dbReference type="InterPro" id="IPR042103">
    <property type="entry name" value="SerRS_1_N_sf"/>
</dbReference>
<dbReference type="eggNOG" id="KOG2509">
    <property type="taxonomic scope" value="Eukaryota"/>
</dbReference>
<evidence type="ECO:0000259" key="11">
    <source>
        <dbReference type="PROSITE" id="PS50862"/>
    </source>
</evidence>